<evidence type="ECO:0000313" key="1">
    <source>
        <dbReference type="EMBL" id="MBX50570.1"/>
    </source>
</evidence>
<name>A0A2P2P741_RHIMU</name>
<dbReference type="EMBL" id="GGEC01070086">
    <property type="protein sequence ID" value="MBX50570.1"/>
    <property type="molecule type" value="Transcribed_RNA"/>
</dbReference>
<reference evidence="1" key="1">
    <citation type="submission" date="2018-02" db="EMBL/GenBank/DDBJ databases">
        <title>Rhizophora mucronata_Transcriptome.</title>
        <authorList>
            <person name="Meera S.P."/>
            <person name="Sreeshan A."/>
            <person name="Augustine A."/>
        </authorList>
    </citation>
    <scope>NUCLEOTIDE SEQUENCE</scope>
    <source>
        <tissue evidence="1">Leaf</tissue>
    </source>
</reference>
<sequence>MMDLDTTEFQLDLYHKNLKSHQLYIRFPKKNYWFIIDPIKTPSSS</sequence>
<dbReference type="AlphaFoldDB" id="A0A2P2P741"/>
<accession>A0A2P2P741</accession>
<organism evidence="1">
    <name type="scientific">Rhizophora mucronata</name>
    <name type="common">Asiatic mangrove</name>
    <dbReference type="NCBI Taxonomy" id="61149"/>
    <lineage>
        <taxon>Eukaryota</taxon>
        <taxon>Viridiplantae</taxon>
        <taxon>Streptophyta</taxon>
        <taxon>Embryophyta</taxon>
        <taxon>Tracheophyta</taxon>
        <taxon>Spermatophyta</taxon>
        <taxon>Magnoliopsida</taxon>
        <taxon>eudicotyledons</taxon>
        <taxon>Gunneridae</taxon>
        <taxon>Pentapetalae</taxon>
        <taxon>rosids</taxon>
        <taxon>fabids</taxon>
        <taxon>Malpighiales</taxon>
        <taxon>Rhizophoraceae</taxon>
        <taxon>Rhizophora</taxon>
    </lineage>
</organism>
<proteinExistence type="predicted"/>
<protein>
    <submittedName>
        <fullName evidence="1">Uncharacterized protein</fullName>
    </submittedName>
</protein>